<proteinExistence type="predicted"/>
<keyword evidence="2" id="KW-0472">Membrane</keyword>
<dbReference type="AlphaFoldDB" id="A0AAW0IVL7"/>
<accession>A0AAW0IVL7</accession>
<organism evidence="3 4">
    <name type="scientific">Myodes glareolus</name>
    <name type="common">Bank vole</name>
    <name type="synonym">Clethrionomys glareolus</name>
    <dbReference type="NCBI Taxonomy" id="447135"/>
    <lineage>
        <taxon>Eukaryota</taxon>
        <taxon>Metazoa</taxon>
        <taxon>Chordata</taxon>
        <taxon>Craniata</taxon>
        <taxon>Vertebrata</taxon>
        <taxon>Euteleostomi</taxon>
        <taxon>Mammalia</taxon>
        <taxon>Eutheria</taxon>
        <taxon>Euarchontoglires</taxon>
        <taxon>Glires</taxon>
        <taxon>Rodentia</taxon>
        <taxon>Myomorpha</taxon>
        <taxon>Muroidea</taxon>
        <taxon>Cricetidae</taxon>
        <taxon>Arvicolinae</taxon>
        <taxon>Myodes</taxon>
    </lineage>
</organism>
<comment type="caution">
    <text evidence="3">The sequence shown here is derived from an EMBL/GenBank/DDBJ whole genome shotgun (WGS) entry which is preliminary data.</text>
</comment>
<keyword evidence="4" id="KW-1185">Reference proteome</keyword>
<keyword evidence="2" id="KW-1133">Transmembrane helix</keyword>
<dbReference type="EMBL" id="JBBHLL010000088">
    <property type="protein sequence ID" value="KAK7818397.1"/>
    <property type="molecule type" value="Genomic_DNA"/>
</dbReference>
<evidence type="ECO:0000256" key="2">
    <source>
        <dbReference type="SAM" id="Phobius"/>
    </source>
</evidence>
<keyword evidence="2" id="KW-0812">Transmembrane</keyword>
<feature type="region of interest" description="Disordered" evidence="1">
    <location>
        <begin position="1"/>
        <end position="44"/>
    </location>
</feature>
<reference evidence="3 4" key="1">
    <citation type="journal article" date="2023" name="bioRxiv">
        <title>Conserved and derived expression patterns and positive selection on dental genes reveal complex evolutionary context of ever-growing rodent molars.</title>
        <authorList>
            <person name="Calamari Z.T."/>
            <person name="Song A."/>
            <person name="Cohen E."/>
            <person name="Akter M."/>
            <person name="Roy R.D."/>
            <person name="Hallikas O."/>
            <person name="Christensen M.M."/>
            <person name="Li P."/>
            <person name="Marangoni P."/>
            <person name="Jernvall J."/>
            <person name="Klein O.D."/>
        </authorList>
    </citation>
    <scope>NUCLEOTIDE SEQUENCE [LARGE SCALE GENOMIC DNA]</scope>
    <source>
        <strain evidence="3">V071</strain>
    </source>
</reference>
<evidence type="ECO:0000313" key="4">
    <source>
        <dbReference type="Proteomes" id="UP001488838"/>
    </source>
</evidence>
<evidence type="ECO:0000256" key="1">
    <source>
        <dbReference type="SAM" id="MobiDB-lite"/>
    </source>
</evidence>
<sequence length="134" mass="14961">MGGHDPASPQSPWSSSSWHDACTPHGRPSHDADEGSSSSWDDARGTCSWNEASQGWPHAHDARAFTDETSCSPYDGAHTAWPDSARQIRAERLFFGFVFLVLFQQEITVLSLGVFQLHDKQGFPFPDRIYHQLC</sequence>
<name>A0AAW0IVL7_MYOGA</name>
<feature type="compositionally biased region" description="Low complexity" evidence="1">
    <location>
        <begin position="8"/>
        <end position="18"/>
    </location>
</feature>
<gene>
    <name evidence="3" type="ORF">U0070_018713</name>
</gene>
<dbReference type="Proteomes" id="UP001488838">
    <property type="component" value="Unassembled WGS sequence"/>
</dbReference>
<protein>
    <submittedName>
        <fullName evidence="3">Uncharacterized protein</fullName>
    </submittedName>
</protein>
<evidence type="ECO:0000313" key="3">
    <source>
        <dbReference type="EMBL" id="KAK7818397.1"/>
    </source>
</evidence>
<feature type="transmembrane region" description="Helical" evidence="2">
    <location>
        <begin position="93"/>
        <end position="115"/>
    </location>
</feature>